<comment type="caution">
    <text evidence="2">The sequence shown here is derived from an EMBL/GenBank/DDBJ whole genome shotgun (WGS) entry which is preliminary data.</text>
</comment>
<evidence type="ECO:0000259" key="1">
    <source>
        <dbReference type="Pfam" id="PF02625"/>
    </source>
</evidence>
<protein>
    <submittedName>
        <fullName evidence="2">XdhC family protein</fullName>
    </submittedName>
</protein>
<accession>A0A3S0U628</accession>
<evidence type="ECO:0000313" key="2">
    <source>
        <dbReference type="EMBL" id="RUQ30966.1"/>
    </source>
</evidence>
<organism evidence="2 3">
    <name type="scientific">Peribacillus cavernae</name>
    <dbReference type="NCBI Taxonomy" id="1674310"/>
    <lineage>
        <taxon>Bacteria</taxon>
        <taxon>Bacillati</taxon>
        <taxon>Bacillota</taxon>
        <taxon>Bacilli</taxon>
        <taxon>Bacillales</taxon>
        <taxon>Bacillaceae</taxon>
        <taxon>Peribacillus</taxon>
    </lineage>
</organism>
<dbReference type="Proteomes" id="UP000267430">
    <property type="component" value="Unassembled WGS sequence"/>
</dbReference>
<gene>
    <name evidence="2" type="ORF">ELQ35_05080</name>
</gene>
<dbReference type="RefSeq" id="WP_126863751.1">
    <property type="nucleotide sequence ID" value="NZ_JAUSTX010000005.1"/>
</dbReference>
<dbReference type="PANTHER" id="PTHR30388">
    <property type="entry name" value="ALDEHYDE OXIDOREDUCTASE MOLYBDENUM COFACTOR ASSEMBLY PROTEIN"/>
    <property type="match status" value="1"/>
</dbReference>
<dbReference type="EMBL" id="RYZZ01000006">
    <property type="protein sequence ID" value="RUQ30966.1"/>
    <property type="molecule type" value="Genomic_DNA"/>
</dbReference>
<dbReference type="Pfam" id="PF02625">
    <property type="entry name" value="XdhC_CoxI"/>
    <property type="match status" value="1"/>
</dbReference>
<dbReference type="PANTHER" id="PTHR30388:SF6">
    <property type="entry name" value="XANTHINE DEHYDROGENASE SUBUNIT A-RELATED"/>
    <property type="match status" value="1"/>
</dbReference>
<dbReference type="InterPro" id="IPR052698">
    <property type="entry name" value="MoCofactor_Util/Proc"/>
</dbReference>
<dbReference type="OrthoDB" id="9773039at2"/>
<evidence type="ECO:0000313" key="3">
    <source>
        <dbReference type="Proteomes" id="UP000267430"/>
    </source>
</evidence>
<feature type="domain" description="XdhC- CoxI" evidence="1">
    <location>
        <begin position="15"/>
        <end position="80"/>
    </location>
</feature>
<sequence>MNELKMVYSAIGKARDEGQKVAMATVVAVKGSAYRRPGARMIVVEGEQSVGMLGGGCFDTDVKEIAMEVLNTEVPKLRLYNMADDEVWGLGLGCNGSVYVLIESMLTDLGQEWLQRVGQSLENRNGLWIQHRFSKPLNFDYFDENMKCLYSGTIWICILKRTCRYKRAAPLSLMNG</sequence>
<dbReference type="AlphaFoldDB" id="A0A3S0U628"/>
<proteinExistence type="predicted"/>
<reference evidence="2 3" key="1">
    <citation type="submission" date="2018-12" db="EMBL/GenBank/DDBJ databases">
        <title>Bacillus chawlae sp. nov., Bacillus glennii sp. nov., and Bacillus saganii sp. nov. Isolated from the Vehicle Assembly Building at Kennedy Space Center where the Viking Spacecraft were Assembled.</title>
        <authorList>
            <person name="Seuylemezian A."/>
            <person name="Vaishampayan P."/>
        </authorList>
    </citation>
    <scope>NUCLEOTIDE SEQUENCE [LARGE SCALE GENOMIC DNA]</scope>
    <source>
        <strain evidence="2 3">L5</strain>
    </source>
</reference>
<dbReference type="InterPro" id="IPR003777">
    <property type="entry name" value="XdhC_CoxI"/>
</dbReference>
<name>A0A3S0U628_9BACI</name>
<keyword evidence="3" id="KW-1185">Reference proteome</keyword>